<feature type="transmembrane region" description="Helical" evidence="4">
    <location>
        <begin position="19"/>
        <end position="36"/>
    </location>
</feature>
<dbReference type="Gene3D" id="3.40.50.300">
    <property type="entry name" value="P-loop containing nucleotide triphosphate hydrolases"/>
    <property type="match status" value="2"/>
</dbReference>
<dbReference type="SMART" id="SM00382">
    <property type="entry name" value="AAA"/>
    <property type="match status" value="2"/>
</dbReference>
<dbReference type="PANTHER" id="PTHR23077">
    <property type="entry name" value="AAA-FAMILY ATPASE"/>
    <property type="match status" value="1"/>
</dbReference>
<protein>
    <submittedName>
        <fullName evidence="6">AAA family ATPase</fullName>
    </submittedName>
</protein>
<keyword evidence="1 3" id="KW-0547">Nucleotide-binding</keyword>
<feature type="transmembrane region" description="Helical" evidence="4">
    <location>
        <begin position="42"/>
        <end position="60"/>
    </location>
</feature>
<reference evidence="6" key="2">
    <citation type="submission" date="2023-06" db="EMBL/GenBank/DDBJ databases">
        <authorList>
            <person name="Zeman M."/>
            <person name="Kubasova T."/>
            <person name="Jahodarova E."/>
            <person name="Nykrynova M."/>
            <person name="Rychlik I."/>
        </authorList>
    </citation>
    <scope>NUCLEOTIDE SEQUENCE</scope>
    <source>
        <strain evidence="6">ET39</strain>
    </source>
</reference>
<proteinExistence type="inferred from homology"/>
<feature type="transmembrane region" description="Helical" evidence="4">
    <location>
        <begin position="140"/>
        <end position="160"/>
    </location>
</feature>
<keyword evidence="7" id="KW-1185">Reference proteome</keyword>
<dbReference type="InterPro" id="IPR027417">
    <property type="entry name" value="P-loop_NTPase"/>
</dbReference>
<reference evidence="6" key="1">
    <citation type="submission" date="2023-06" db="EMBL/GenBank/DDBJ databases">
        <title>Identification and characterization of horizontal gene transfer across gut microbiota members of farm animals based on homology search.</title>
        <authorList>
            <person name="Schwarzerova J."/>
            <person name="Nykrynova M."/>
            <person name="Jureckova K."/>
            <person name="Cejkova D."/>
            <person name="Rychlik I."/>
        </authorList>
    </citation>
    <scope>NUCLEOTIDE SEQUENCE</scope>
    <source>
        <strain evidence="6">ET39</strain>
    </source>
</reference>
<evidence type="ECO:0000256" key="3">
    <source>
        <dbReference type="RuleBase" id="RU003651"/>
    </source>
</evidence>
<dbReference type="PROSITE" id="PS00674">
    <property type="entry name" value="AAA"/>
    <property type="match status" value="2"/>
</dbReference>
<dbReference type="InterPro" id="IPR003960">
    <property type="entry name" value="ATPase_AAA_CS"/>
</dbReference>
<dbReference type="Pfam" id="PF00004">
    <property type="entry name" value="AAA"/>
    <property type="match status" value="2"/>
</dbReference>
<evidence type="ECO:0000313" key="6">
    <source>
        <dbReference type="EMBL" id="MDM8156672.1"/>
    </source>
</evidence>
<evidence type="ECO:0000313" key="7">
    <source>
        <dbReference type="Proteomes" id="UP001529340"/>
    </source>
</evidence>
<dbReference type="EMBL" id="JAUDCG010000010">
    <property type="protein sequence ID" value="MDM8156672.1"/>
    <property type="molecule type" value="Genomic_DNA"/>
</dbReference>
<dbReference type="RefSeq" id="WP_289607137.1">
    <property type="nucleotide sequence ID" value="NZ_JAUDCG010000010.1"/>
</dbReference>
<feature type="transmembrane region" description="Helical" evidence="4">
    <location>
        <begin position="106"/>
        <end position="133"/>
    </location>
</feature>
<keyword evidence="4" id="KW-1133">Transmembrane helix</keyword>
<dbReference type="PANTHER" id="PTHR23077:SF171">
    <property type="entry name" value="NUCLEAR VALOSIN-CONTAINING PROTEIN-LIKE"/>
    <property type="match status" value="1"/>
</dbReference>
<name>A0ABT7UAM9_9FIRM</name>
<gene>
    <name evidence="6" type="ORF">QUV96_03340</name>
</gene>
<comment type="caution">
    <text evidence="6">The sequence shown here is derived from an EMBL/GenBank/DDBJ whole genome shotgun (WGS) entry which is preliminary data.</text>
</comment>
<feature type="transmembrane region" description="Helical" evidence="4">
    <location>
        <begin position="242"/>
        <end position="264"/>
    </location>
</feature>
<dbReference type="Gene3D" id="1.10.8.60">
    <property type="match status" value="2"/>
</dbReference>
<feature type="domain" description="AAA+ ATPase" evidence="5">
    <location>
        <begin position="641"/>
        <end position="775"/>
    </location>
</feature>
<evidence type="ECO:0000259" key="5">
    <source>
        <dbReference type="SMART" id="SM00382"/>
    </source>
</evidence>
<comment type="similarity">
    <text evidence="3">Belongs to the AAA ATPase family.</text>
</comment>
<evidence type="ECO:0000256" key="4">
    <source>
        <dbReference type="SAM" id="Phobius"/>
    </source>
</evidence>
<accession>A0ABT7UAM9</accession>
<feature type="transmembrane region" description="Helical" evidence="4">
    <location>
        <begin position="213"/>
        <end position="230"/>
    </location>
</feature>
<evidence type="ECO:0000256" key="2">
    <source>
        <dbReference type="ARBA" id="ARBA00022840"/>
    </source>
</evidence>
<feature type="domain" description="AAA+ ATPase" evidence="5">
    <location>
        <begin position="368"/>
        <end position="504"/>
    </location>
</feature>
<keyword evidence="2 3" id="KW-0067">ATP-binding</keyword>
<dbReference type="InterPro" id="IPR050168">
    <property type="entry name" value="AAA_ATPase_domain"/>
</dbReference>
<keyword evidence="4" id="KW-0472">Membrane</keyword>
<keyword evidence="4" id="KW-0812">Transmembrane</keyword>
<dbReference type="SUPFAM" id="SSF52540">
    <property type="entry name" value="P-loop containing nucleoside triphosphate hydrolases"/>
    <property type="match status" value="2"/>
</dbReference>
<evidence type="ECO:0000256" key="1">
    <source>
        <dbReference type="ARBA" id="ARBA00022741"/>
    </source>
</evidence>
<sequence>MEKLEECLRLLHQQRFQRWLPYGLLALSALVCIWNLSCWNLLNGSLLFAAVLVVAFAAALKTEVAYVLAALLMALHALSVSVGAAFSVLAIGVIAAFGCSYGRNTLGYFCVFWLLLNARDPFVMGTALGLYALYCVHRGFGMPLMTALLATLMAALYGLFQQVPFFVQPSFALPIDHIPDYVSGILNDPSLLAWLVPQQGGHSLFIDTIRANLSFFVVAAILLYGLFFCLRRTKVEEKEYRLSKQVTGAVITLGVLGMLAVLLPLVSHSPIEPLDVLQMLVGTLLGLAFALILPRPACNEILTFAQKQKLQQQERLSQVVERVEKKTIKEGWDSIAGYADVKEELRQVLEPYTDSRLMRKMRESHIDPVKGLLLFGPPGCGKTLFARALASESKMNIISVAGAQFTSKWVGESDRNLRLIFEQARMQAPCILFFDELESFLPPRDQAQHSWEKTLVTTFLAQMDGFQELKNVLVVGATNYPDQIDAAAIRPGRFDKCIYIGAPDIEARRAILQKYVGERSSLTGEQLETIARHLERFTAADIEGLIKELYRQKHYEALSEDEILQAAASYQPTVTLDMRDRYEQLKRQYNRRLVAPQPQKQEKRYTWESIAGMEKEKEALRNYVEKPLLYGEMYQKLALACPKGTLLFGPPGCGKTLFAKVAASECDATFLTVNGPQLLSGRVGESEEKLRRVFREAREHTPAIIFFDEFDSIAQHRSLSVTSTKIINQLLTEMDGMEELEGVIVLAATNRIDTIDPALRRPGRFDHILYIGLPDLASREKQFAHHLGNLSDTLDLHRLAQRSEGFTCADVEGACRRMKEHLLDAMIAQRDATLTQEGCEALLEGLRPSLSEEEIAAYEAMRTYANE</sequence>
<dbReference type="InterPro" id="IPR003593">
    <property type="entry name" value="AAA+_ATPase"/>
</dbReference>
<dbReference type="InterPro" id="IPR003959">
    <property type="entry name" value="ATPase_AAA_core"/>
</dbReference>
<organism evidence="6 7">
    <name type="scientific">Amedibacillus dolichus</name>
    <dbReference type="NCBI Taxonomy" id="31971"/>
    <lineage>
        <taxon>Bacteria</taxon>
        <taxon>Bacillati</taxon>
        <taxon>Bacillota</taxon>
        <taxon>Erysipelotrichia</taxon>
        <taxon>Erysipelotrichales</taxon>
        <taxon>Erysipelotrichaceae</taxon>
        <taxon>Amedibacillus</taxon>
    </lineage>
</organism>
<feature type="transmembrane region" description="Helical" evidence="4">
    <location>
        <begin position="67"/>
        <end position="94"/>
    </location>
</feature>
<dbReference type="Proteomes" id="UP001529340">
    <property type="component" value="Unassembled WGS sequence"/>
</dbReference>